<organism evidence="1 2">
    <name type="scientific">Dyella halodurans</name>
    <dbReference type="NCBI Taxonomy" id="1920171"/>
    <lineage>
        <taxon>Bacteria</taxon>
        <taxon>Pseudomonadati</taxon>
        <taxon>Pseudomonadota</taxon>
        <taxon>Gammaproteobacteria</taxon>
        <taxon>Lysobacterales</taxon>
        <taxon>Rhodanobacteraceae</taxon>
        <taxon>Dyella</taxon>
    </lineage>
</organism>
<name>A0ABV9C5A3_9GAMM</name>
<dbReference type="RefSeq" id="WP_266148501.1">
    <property type="nucleotide sequence ID" value="NZ_CP064028.1"/>
</dbReference>
<accession>A0ABV9C5A3</accession>
<dbReference type="SUPFAM" id="SSF101744">
    <property type="entry name" value="Rof/RNase P subunit-like"/>
    <property type="match status" value="1"/>
</dbReference>
<dbReference type="Proteomes" id="UP001595961">
    <property type="component" value="Unassembled WGS sequence"/>
</dbReference>
<evidence type="ECO:0008006" key="3">
    <source>
        <dbReference type="Google" id="ProtNLM"/>
    </source>
</evidence>
<reference evidence="2" key="1">
    <citation type="journal article" date="2019" name="Int. J. Syst. Evol. Microbiol.">
        <title>The Global Catalogue of Microorganisms (GCM) 10K type strain sequencing project: providing services to taxonomists for standard genome sequencing and annotation.</title>
        <authorList>
            <consortium name="The Broad Institute Genomics Platform"/>
            <consortium name="The Broad Institute Genome Sequencing Center for Infectious Disease"/>
            <person name="Wu L."/>
            <person name="Ma J."/>
        </authorList>
    </citation>
    <scope>NUCLEOTIDE SEQUENCE [LARGE SCALE GENOMIC DNA]</scope>
    <source>
        <strain evidence="2">CCM 4481</strain>
    </source>
</reference>
<sequence>MDIHPSTYAPISCEFHDRLEGIATARKLARISFLDAQGVVTHRMTTIADVYARGGAEYLATGSGETFRLDRILEVDGVRLPRA</sequence>
<evidence type="ECO:0000313" key="1">
    <source>
        <dbReference type="EMBL" id="MFC4528170.1"/>
    </source>
</evidence>
<protein>
    <recommendedName>
        <fullName evidence="3">Transcriptional antiterminator, Rof</fullName>
    </recommendedName>
</protein>
<dbReference type="Gene3D" id="2.30.30.400">
    <property type="entry name" value="Rof-like"/>
    <property type="match status" value="1"/>
</dbReference>
<proteinExistence type="predicted"/>
<dbReference type="InterPro" id="IPR023534">
    <property type="entry name" value="Rof/RNase_P-like"/>
</dbReference>
<keyword evidence="2" id="KW-1185">Reference proteome</keyword>
<dbReference type="EMBL" id="JBHSGA010000018">
    <property type="protein sequence ID" value="MFC4528170.1"/>
    <property type="molecule type" value="Genomic_DNA"/>
</dbReference>
<dbReference type="InterPro" id="IPR038626">
    <property type="entry name" value="Rof-like_sf"/>
</dbReference>
<evidence type="ECO:0000313" key="2">
    <source>
        <dbReference type="Proteomes" id="UP001595961"/>
    </source>
</evidence>
<gene>
    <name evidence="1" type="ORF">ACFO5W_16120</name>
</gene>
<comment type="caution">
    <text evidence="1">The sequence shown here is derived from an EMBL/GenBank/DDBJ whole genome shotgun (WGS) entry which is preliminary data.</text>
</comment>